<dbReference type="STRING" id="1330018.A0A167HFZ4"/>
<dbReference type="InterPro" id="IPR036291">
    <property type="entry name" value="NAD(P)-bd_dom_sf"/>
</dbReference>
<protein>
    <submittedName>
        <fullName evidence="4">NAD(P)-binding protein</fullName>
    </submittedName>
</protein>
<evidence type="ECO:0000313" key="5">
    <source>
        <dbReference type="Proteomes" id="UP000076738"/>
    </source>
</evidence>
<dbReference type="Pfam" id="PF00106">
    <property type="entry name" value="adh_short"/>
    <property type="match status" value="1"/>
</dbReference>
<dbReference type="SUPFAM" id="SSF51735">
    <property type="entry name" value="NAD(P)-binding Rossmann-fold domains"/>
    <property type="match status" value="1"/>
</dbReference>
<gene>
    <name evidence="4" type="ORF">CALVIDRAFT_541748</name>
</gene>
<dbReference type="PANTHER" id="PTHR24320">
    <property type="entry name" value="RETINOL DEHYDROGENASE"/>
    <property type="match status" value="1"/>
</dbReference>
<dbReference type="Proteomes" id="UP000076738">
    <property type="component" value="Unassembled WGS sequence"/>
</dbReference>
<evidence type="ECO:0000256" key="2">
    <source>
        <dbReference type="ARBA" id="ARBA00022857"/>
    </source>
</evidence>
<keyword evidence="3" id="KW-0560">Oxidoreductase</keyword>
<dbReference type="InterPro" id="IPR002347">
    <property type="entry name" value="SDR_fam"/>
</dbReference>
<organism evidence="4 5">
    <name type="scientific">Calocera viscosa (strain TUFC12733)</name>
    <dbReference type="NCBI Taxonomy" id="1330018"/>
    <lineage>
        <taxon>Eukaryota</taxon>
        <taxon>Fungi</taxon>
        <taxon>Dikarya</taxon>
        <taxon>Basidiomycota</taxon>
        <taxon>Agaricomycotina</taxon>
        <taxon>Dacrymycetes</taxon>
        <taxon>Dacrymycetales</taxon>
        <taxon>Dacrymycetaceae</taxon>
        <taxon>Calocera</taxon>
    </lineage>
</organism>
<name>A0A167HFZ4_CALVF</name>
<dbReference type="AlphaFoldDB" id="A0A167HFZ4"/>
<reference evidence="4 5" key="1">
    <citation type="journal article" date="2016" name="Mol. Biol. Evol.">
        <title>Comparative Genomics of Early-Diverging Mushroom-Forming Fungi Provides Insights into the Origins of Lignocellulose Decay Capabilities.</title>
        <authorList>
            <person name="Nagy L.G."/>
            <person name="Riley R."/>
            <person name="Tritt A."/>
            <person name="Adam C."/>
            <person name="Daum C."/>
            <person name="Floudas D."/>
            <person name="Sun H."/>
            <person name="Yadav J.S."/>
            <person name="Pangilinan J."/>
            <person name="Larsson K.H."/>
            <person name="Matsuura K."/>
            <person name="Barry K."/>
            <person name="Labutti K."/>
            <person name="Kuo R."/>
            <person name="Ohm R.A."/>
            <person name="Bhattacharya S.S."/>
            <person name="Shirouzu T."/>
            <person name="Yoshinaga Y."/>
            <person name="Martin F.M."/>
            <person name="Grigoriev I.V."/>
            <person name="Hibbett D.S."/>
        </authorList>
    </citation>
    <scope>NUCLEOTIDE SEQUENCE [LARGE SCALE GENOMIC DNA]</scope>
    <source>
        <strain evidence="4 5">TUFC12733</strain>
    </source>
</reference>
<accession>A0A167HFZ4</accession>
<dbReference type="EMBL" id="KV417321">
    <property type="protein sequence ID" value="KZO91584.1"/>
    <property type="molecule type" value="Genomic_DNA"/>
</dbReference>
<evidence type="ECO:0000313" key="4">
    <source>
        <dbReference type="EMBL" id="KZO91584.1"/>
    </source>
</evidence>
<evidence type="ECO:0000256" key="1">
    <source>
        <dbReference type="ARBA" id="ARBA00006484"/>
    </source>
</evidence>
<dbReference type="GO" id="GO:0016491">
    <property type="term" value="F:oxidoreductase activity"/>
    <property type="evidence" value="ECO:0007669"/>
    <property type="project" value="UniProtKB-KW"/>
</dbReference>
<dbReference type="PANTHER" id="PTHR24320:SF236">
    <property type="entry name" value="SHORT-CHAIN DEHYDROGENASE-RELATED"/>
    <property type="match status" value="1"/>
</dbReference>
<comment type="similarity">
    <text evidence="1">Belongs to the short-chain dehydrogenases/reductases (SDR) family.</text>
</comment>
<proteinExistence type="inferred from homology"/>
<sequence>MPGILSQLFPPRPKWSVDQIPDLTGKVILVTGGNTGIGKETCKQLLIKGAKVYLGARSVGKAKEAIEDLRQQTGREAIFLQMDLADLASVRRAAEEFLAKEEQLHVLFNNAGVMTPPIENITADGYDLQFGTNVVGHFFLVRLLLPLLIKTYEVTGTPTRIIVTCSSVEKYFSGPIQYDTLVDGPARVKLGKNRLYAQSKFGNVVLATELARRYTDKGVVVIGLDPGNIQSDLQREVSATSKWLMDHTLLHPTPFGALSQLYAGTMPEGEKLSGKYLVPWARLGAPNPKTQNEEEGKKLWNWLDAQIQGK</sequence>
<dbReference type="OrthoDB" id="191139at2759"/>
<keyword evidence="5" id="KW-1185">Reference proteome</keyword>
<dbReference type="Gene3D" id="3.40.50.720">
    <property type="entry name" value="NAD(P)-binding Rossmann-like Domain"/>
    <property type="match status" value="1"/>
</dbReference>
<evidence type="ECO:0000256" key="3">
    <source>
        <dbReference type="ARBA" id="ARBA00023002"/>
    </source>
</evidence>
<dbReference type="PRINTS" id="PR00081">
    <property type="entry name" value="GDHRDH"/>
</dbReference>
<keyword evidence="2" id="KW-0521">NADP</keyword>